<feature type="transmembrane region" description="Helical" evidence="1">
    <location>
        <begin position="65"/>
        <end position="84"/>
    </location>
</feature>
<accession>A0A3D8JZ57</accession>
<protein>
    <submittedName>
        <fullName evidence="2">Uncharacterized protein</fullName>
    </submittedName>
</protein>
<gene>
    <name evidence="2" type="ORF">DWV00_12590</name>
</gene>
<evidence type="ECO:0000256" key="1">
    <source>
        <dbReference type="SAM" id="Phobius"/>
    </source>
</evidence>
<keyword evidence="3" id="KW-1185">Reference proteome</keyword>
<dbReference type="AlphaFoldDB" id="A0A3D8JZ57"/>
<proteinExistence type="predicted"/>
<organism evidence="2 3">
    <name type="scientific">Trinickia dinghuensis</name>
    <dbReference type="NCBI Taxonomy" id="2291023"/>
    <lineage>
        <taxon>Bacteria</taxon>
        <taxon>Pseudomonadati</taxon>
        <taxon>Pseudomonadota</taxon>
        <taxon>Betaproteobacteria</taxon>
        <taxon>Burkholderiales</taxon>
        <taxon>Burkholderiaceae</taxon>
        <taxon>Trinickia</taxon>
    </lineage>
</organism>
<reference evidence="2 3" key="1">
    <citation type="submission" date="2018-08" db="EMBL/GenBank/DDBJ databases">
        <title>Paraburkholderia sp. DHOM06 isolated from forest soil.</title>
        <authorList>
            <person name="Gao Z.-H."/>
            <person name="Qiu L.-H."/>
        </authorList>
    </citation>
    <scope>NUCLEOTIDE SEQUENCE [LARGE SCALE GENOMIC DNA]</scope>
    <source>
        <strain evidence="2 3">DHOM06</strain>
    </source>
</reference>
<keyword evidence="1" id="KW-1133">Transmembrane helix</keyword>
<sequence length="153" mass="15614">MHDRPRFVPFDDEEDDWSPDANRLRHLRARDNHDSYVHSDANDTVPPCPACDSPRTAQRHIARRIFGAMGAAAGASGAIAAALSGAEVGAAVGIIAGPLGAACGGFAGAILAGLVAGAAGCATGAAFGEALDVKVLNNWRCLACGCTFTVRPD</sequence>
<comment type="caution">
    <text evidence="2">The sequence shown here is derived from an EMBL/GenBank/DDBJ whole genome shotgun (WGS) entry which is preliminary data.</text>
</comment>
<evidence type="ECO:0000313" key="3">
    <source>
        <dbReference type="Proteomes" id="UP000256838"/>
    </source>
</evidence>
<dbReference type="EMBL" id="QRGA01000007">
    <property type="protein sequence ID" value="RDU98170.1"/>
    <property type="molecule type" value="Genomic_DNA"/>
</dbReference>
<feature type="transmembrane region" description="Helical" evidence="1">
    <location>
        <begin position="90"/>
        <end position="115"/>
    </location>
</feature>
<keyword evidence="1" id="KW-0812">Transmembrane</keyword>
<evidence type="ECO:0000313" key="2">
    <source>
        <dbReference type="EMBL" id="RDU98170.1"/>
    </source>
</evidence>
<dbReference type="Proteomes" id="UP000256838">
    <property type="component" value="Unassembled WGS sequence"/>
</dbReference>
<dbReference type="OrthoDB" id="9103752at2"/>
<keyword evidence="1" id="KW-0472">Membrane</keyword>
<name>A0A3D8JZ57_9BURK</name>